<evidence type="ECO:0000256" key="11">
    <source>
        <dbReference type="ARBA" id="ARBA00022989"/>
    </source>
</evidence>
<comment type="cofactor">
    <cofactor evidence="2">
        <name>Mn(2+)</name>
        <dbReference type="ChEBI" id="CHEBI:29035"/>
    </cofactor>
</comment>
<dbReference type="GO" id="GO:0005886">
    <property type="term" value="C:plasma membrane"/>
    <property type="evidence" value="ECO:0007669"/>
    <property type="project" value="UniProtKB-SubCell"/>
</dbReference>
<feature type="transmembrane region" description="Helical" evidence="18">
    <location>
        <begin position="221"/>
        <end position="243"/>
    </location>
</feature>
<keyword evidence="13 18" id="KW-0472">Membrane</keyword>
<evidence type="ECO:0000256" key="2">
    <source>
        <dbReference type="ARBA" id="ARBA00001936"/>
    </source>
</evidence>
<feature type="transmembrane region" description="Helical" evidence="18">
    <location>
        <begin position="196"/>
        <end position="215"/>
    </location>
</feature>
<evidence type="ECO:0000256" key="9">
    <source>
        <dbReference type="ARBA" id="ARBA00022679"/>
    </source>
</evidence>
<keyword evidence="16" id="KW-1208">Phospholipid metabolism</keyword>
<keyword evidence="10 18" id="KW-0812">Transmembrane</keyword>
<proteinExistence type="predicted"/>
<organism evidence="19 20">
    <name type="scientific">Actinotignum urinale</name>
    <dbReference type="NCBI Taxonomy" id="190146"/>
    <lineage>
        <taxon>Bacteria</taxon>
        <taxon>Bacillati</taxon>
        <taxon>Actinomycetota</taxon>
        <taxon>Actinomycetes</taxon>
        <taxon>Actinomycetales</taxon>
        <taxon>Actinomycetaceae</taxon>
        <taxon>Actinotignum</taxon>
    </lineage>
</organism>
<evidence type="ECO:0000256" key="17">
    <source>
        <dbReference type="ARBA" id="ARBA00033321"/>
    </source>
</evidence>
<comment type="subcellular location">
    <subcellularLocation>
        <location evidence="3">Cell inner membrane</location>
        <topology evidence="3">Multi-pass membrane protein</topology>
    </subcellularLocation>
</comment>
<gene>
    <name evidence="19" type="ORF">R6G80_00410</name>
</gene>
<dbReference type="GO" id="GO:0050520">
    <property type="term" value="F:phosphatidylcholine synthase activity"/>
    <property type="evidence" value="ECO:0007669"/>
    <property type="project" value="UniProtKB-EC"/>
</dbReference>
<sequence length="255" mass="29122">MKIGEESAAHASKDFSTLHKIVAWSVHFFTMTGLLWAILAINALYTENIKEMWIWLVISLVVDAADGPMARKARVKDVLPHFSGAMVDNIVDYITWTLIPAMFIMQCLPLGPDYLPFIAGAFILVSSMFCYANTLMKSNDWYFVGFPATWNVIAVIMWLFSVPMWLNWIVIVVFSALAVIPWKWVHPFRVKKFRAVTATSAIIWTGTTAWLIAVYPENPVWLVILWLISGLWIVFVGLLRTFFPVFMSTQHSTHE</sequence>
<feature type="transmembrane region" description="Helical" evidence="18">
    <location>
        <begin position="21"/>
        <end position="46"/>
    </location>
</feature>
<feature type="transmembrane region" description="Helical" evidence="18">
    <location>
        <begin position="141"/>
        <end position="159"/>
    </location>
</feature>
<feature type="transmembrane region" description="Helical" evidence="18">
    <location>
        <begin position="114"/>
        <end position="134"/>
    </location>
</feature>
<evidence type="ECO:0000256" key="14">
    <source>
        <dbReference type="ARBA" id="ARBA00023209"/>
    </source>
</evidence>
<dbReference type="Gene3D" id="1.20.120.1760">
    <property type="match status" value="1"/>
</dbReference>
<comment type="caution">
    <text evidence="19">The sequence shown here is derived from an EMBL/GenBank/DDBJ whole genome shotgun (WGS) entry which is preliminary data.</text>
</comment>
<feature type="transmembrane region" description="Helical" evidence="18">
    <location>
        <begin position="90"/>
        <end position="108"/>
    </location>
</feature>
<dbReference type="InterPro" id="IPR026027">
    <property type="entry name" value="PcS"/>
</dbReference>
<evidence type="ECO:0000256" key="4">
    <source>
        <dbReference type="ARBA" id="ARBA00013195"/>
    </source>
</evidence>
<feature type="transmembrane region" description="Helical" evidence="18">
    <location>
        <begin position="165"/>
        <end position="184"/>
    </location>
</feature>
<keyword evidence="9" id="KW-0808">Transferase</keyword>
<dbReference type="GO" id="GO:0008654">
    <property type="term" value="P:phospholipid biosynthetic process"/>
    <property type="evidence" value="ECO:0007669"/>
    <property type="project" value="UniProtKB-KW"/>
</dbReference>
<keyword evidence="15" id="KW-0464">Manganese</keyword>
<evidence type="ECO:0000313" key="19">
    <source>
        <dbReference type="EMBL" id="MDY5154196.1"/>
    </source>
</evidence>
<evidence type="ECO:0000256" key="15">
    <source>
        <dbReference type="ARBA" id="ARBA00023211"/>
    </source>
</evidence>
<evidence type="ECO:0000256" key="13">
    <source>
        <dbReference type="ARBA" id="ARBA00023136"/>
    </source>
</evidence>
<evidence type="ECO:0000256" key="6">
    <source>
        <dbReference type="ARBA" id="ARBA00022475"/>
    </source>
</evidence>
<accession>A0AAW9HWK9</accession>
<dbReference type="EMBL" id="JAWNGC010000001">
    <property type="protein sequence ID" value="MDY5154196.1"/>
    <property type="molecule type" value="Genomic_DNA"/>
</dbReference>
<keyword evidence="7" id="KW-0444">Lipid biosynthesis</keyword>
<evidence type="ECO:0000313" key="20">
    <source>
        <dbReference type="Proteomes" id="UP001281731"/>
    </source>
</evidence>
<protein>
    <recommendedName>
        <fullName evidence="5">Phosphatidylcholine synthase</fullName>
        <ecNumber evidence="4">2.7.8.24</ecNumber>
    </recommendedName>
    <alternativeName>
        <fullName evidence="17">CDP-diglyceride-choline O-phosphatidyltransferase</fullName>
    </alternativeName>
</protein>
<dbReference type="EC" id="2.7.8.24" evidence="4"/>
<evidence type="ECO:0000256" key="7">
    <source>
        <dbReference type="ARBA" id="ARBA00022516"/>
    </source>
</evidence>
<evidence type="ECO:0000256" key="18">
    <source>
        <dbReference type="SAM" id="Phobius"/>
    </source>
</evidence>
<keyword evidence="8" id="KW-0997">Cell inner membrane</keyword>
<dbReference type="AlphaFoldDB" id="A0AAW9HWK9"/>
<dbReference type="InterPro" id="IPR043130">
    <property type="entry name" value="CDP-OH_PTrfase_TM_dom"/>
</dbReference>
<evidence type="ECO:0000256" key="1">
    <source>
        <dbReference type="ARBA" id="ARBA00000958"/>
    </source>
</evidence>
<name>A0AAW9HWK9_9ACTO</name>
<evidence type="ECO:0000256" key="10">
    <source>
        <dbReference type="ARBA" id="ARBA00022692"/>
    </source>
</evidence>
<evidence type="ECO:0000256" key="3">
    <source>
        <dbReference type="ARBA" id="ARBA00004429"/>
    </source>
</evidence>
<evidence type="ECO:0000256" key="8">
    <source>
        <dbReference type="ARBA" id="ARBA00022519"/>
    </source>
</evidence>
<dbReference type="Proteomes" id="UP001281731">
    <property type="component" value="Unassembled WGS sequence"/>
</dbReference>
<keyword evidence="12" id="KW-0443">Lipid metabolism</keyword>
<evidence type="ECO:0000256" key="16">
    <source>
        <dbReference type="ARBA" id="ARBA00023264"/>
    </source>
</evidence>
<evidence type="ECO:0000256" key="12">
    <source>
        <dbReference type="ARBA" id="ARBA00023098"/>
    </source>
</evidence>
<evidence type="ECO:0000256" key="5">
    <source>
        <dbReference type="ARBA" id="ARBA00015623"/>
    </source>
</evidence>
<keyword evidence="11 18" id="KW-1133">Transmembrane helix</keyword>
<dbReference type="RefSeq" id="WP_320756152.1">
    <property type="nucleotide sequence ID" value="NZ_JAWNGC010000001.1"/>
</dbReference>
<comment type="catalytic activity">
    <reaction evidence="1">
        <text>a CDP-1,2-diacyl-sn-glycerol + choline = a 1,2-diacyl-sn-glycero-3-phosphocholine + CMP + H(+)</text>
        <dbReference type="Rhea" id="RHEA:14597"/>
        <dbReference type="ChEBI" id="CHEBI:15354"/>
        <dbReference type="ChEBI" id="CHEBI:15378"/>
        <dbReference type="ChEBI" id="CHEBI:57643"/>
        <dbReference type="ChEBI" id="CHEBI:58332"/>
        <dbReference type="ChEBI" id="CHEBI:60377"/>
        <dbReference type="EC" id="2.7.8.24"/>
    </reaction>
</comment>
<reference evidence="19" key="1">
    <citation type="submission" date="2023-10" db="EMBL/GenBank/DDBJ databases">
        <title>Whole Genome based description of the genera Actinobaculum and Actinotignum reveals a complex phylogenetic relationship within the species included in the genus Actinotignum.</title>
        <authorList>
            <person name="Jensen C.S."/>
            <person name="Dargis R."/>
            <person name="Kemp M."/>
            <person name="Christensen J.J."/>
        </authorList>
    </citation>
    <scope>NUCLEOTIDE SEQUENCE</scope>
    <source>
        <strain evidence="19">SLA_B511</strain>
    </source>
</reference>
<dbReference type="PIRSF" id="PIRSF000851">
    <property type="entry name" value="PcS"/>
    <property type="match status" value="1"/>
</dbReference>
<keyword evidence="14" id="KW-0594">Phospholipid biosynthesis</keyword>
<keyword evidence="6" id="KW-1003">Cell membrane</keyword>